<feature type="transmembrane region" description="Helical" evidence="4">
    <location>
        <begin position="67"/>
        <end position="97"/>
    </location>
</feature>
<dbReference type="InterPro" id="IPR036890">
    <property type="entry name" value="HATPase_C_sf"/>
</dbReference>
<evidence type="ECO:0000256" key="3">
    <source>
        <dbReference type="ARBA" id="ARBA00023012"/>
    </source>
</evidence>
<dbReference type="GO" id="GO:0000155">
    <property type="term" value="F:phosphorelay sensor kinase activity"/>
    <property type="evidence" value="ECO:0007669"/>
    <property type="project" value="InterPro"/>
</dbReference>
<name>A0A3L8PVH4_9GAMM</name>
<dbReference type="PANTHER" id="PTHR24421">
    <property type="entry name" value="NITRATE/NITRITE SENSOR PROTEIN NARX-RELATED"/>
    <property type="match status" value="1"/>
</dbReference>
<dbReference type="AlphaFoldDB" id="A0A3L8PVH4"/>
<keyword evidence="3" id="KW-0902">Two-component regulatory system</keyword>
<evidence type="ECO:0000313" key="7">
    <source>
        <dbReference type="Proteomes" id="UP000281474"/>
    </source>
</evidence>
<feature type="transmembrane region" description="Helical" evidence="4">
    <location>
        <begin position="104"/>
        <end position="122"/>
    </location>
</feature>
<comment type="caution">
    <text evidence="6">The sequence shown here is derived from an EMBL/GenBank/DDBJ whole genome shotgun (WGS) entry which is preliminary data.</text>
</comment>
<reference evidence="6 7" key="1">
    <citation type="submission" date="2018-09" db="EMBL/GenBank/DDBJ databases">
        <title>Phylogeny of the Shewanellaceae, and recommendation for two new genera, Pseudoshewanella and Parashewanella.</title>
        <authorList>
            <person name="Wang G."/>
        </authorList>
    </citation>
    <scope>NUCLEOTIDE SEQUENCE [LARGE SCALE GENOMIC DNA]</scope>
    <source>
        <strain evidence="6 7">C51</strain>
    </source>
</reference>
<feature type="transmembrane region" description="Helical" evidence="4">
    <location>
        <begin position="14"/>
        <end position="32"/>
    </location>
</feature>
<dbReference type="Gene3D" id="3.30.565.10">
    <property type="entry name" value="Histidine kinase-like ATPase, C-terminal domain"/>
    <property type="match status" value="1"/>
</dbReference>
<keyword evidence="2 6" id="KW-0418">Kinase</keyword>
<keyword evidence="1" id="KW-0808">Transferase</keyword>
<keyword evidence="7" id="KW-1185">Reference proteome</keyword>
<evidence type="ECO:0000256" key="2">
    <source>
        <dbReference type="ARBA" id="ARBA00022777"/>
    </source>
</evidence>
<dbReference type="InterPro" id="IPR050482">
    <property type="entry name" value="Sensor_HK_TwoCompSys"/>
</dbReference>
<evidence type="ECO:0000256" key="4">
    <source>
        <dbReference type="SAM" id="Phobius"/>
    </source>
</evidence>
<sequence>MKNNNKSKTKDKLAWLYLCNLVFYFIPMFVDARELSDDLISLAIIPVYVLVYFQAYRCPTKQVHYPILGLLTLAIIATPFNSGSMALFSFVGFFCGFHYSLKRLAIIIPIIVLLLFGLNIWLFPNYYFFGYASAIYLALSLIGYASSQKGLANRQKQQSAEEIKTLATIVERERIARDLHDLIGHSLSSISLKAELAETLIQQNRLEEAQQHLSELAEISRNGLSEIRETVSDYKCKGLANTVTDLCKRLREKSLVVSLTSDIPSQLSARVESQLSLMLTELGNNILRHSQADECEINFEQTQTSLKVTVMDNGHCESISEGNGITGIRERIKALNGEFDYQTSPNCIFTIKLDIHKEQQ</sequence>
<dbReference type="SUPFAM" id="SSF55874">
    <property type="entry name" value="ATPase domain of HSP90 chaperone/DNA topoisomerase II/histidine kinase"/>
    <property type="match status" value="1"/>
</dbReference>
<accession>A0A3L8PVH4</accession>
<protein>
    <submittedName>
        <fullName evidence="6">Sensor histidine kinase</fullName>
    </submittedName>
</protein>
<evidence type="ECO:0000313" key="6">
    <source>
        <dbReference type="EMBL" id="RLV59360.1"/>
    </source>
</evidence>
<dbReference type="RefSeq" id="WP_121839311.1">
    <property type="nucleotide sequence ID" value="NZ_ML014785.1"/>
</dbReference>
<dbReference type="InterPro" id="IPR011712">
    <property type="entry name" value="Sig_transdc_His_kin_sub3_dim/P"/>
</dbReference>
<dbReference type="GO" id="GO:0046983">
    <property type="term" value="F:protein dimerization activity"/>
    <property type="evidence" value="ECO:0007669"/>
    <property type="project" value="InterPro"/>
</dbReference>
<keyword evidence="4" id="KW-0472">Membrane</keyword>
<feature type="transmembrane region" description="Helical" evidence="4">
    <location>
        <begin position="39"/>
        <end position="55"/>
    </location>
</feature>
<keyword evidence="4" id="KW-1133">Transmembrane helix</keyword>
<proteinExistence type="predicted"/>
<dbReference type="Gene3D" id="1.20.5.1930">
    <property type="match status" value="1"/>
</dbReference>
<gene>
    <name evidence="6" type="ORF">D5018_12365</name>
</gene>
<dbReference type="PANTHER" id="PTHR24421:SF63">
    <property type="entry name" value="SENSOR HISTIDINE KINASE DESK"/>
    <property type="match status" value="1"/>
</dbReference>
<dbReference type="CDD" id="cd16917">
    <property type="entry name" value="HATPase_UhpB-NarQ-NarX-like"/>
    <property type="match status" value="1"/>
</dbReference>
<dbReference type="EMBL" id="QZEI01000036">
    <property type="protein sequence ID" value="RLV59360.1"/>
    <property type="molecule type" value="Genomic_DNA"/>
</dbReference>
<dbReference type="Pfam" id="PF07730">
    <property type="entry name" value="HisKA_3"/>
    <property type="match status" value="1"/>
</dbReference>
<dbReference type="GO" id="GO:0016020">
    <property type="term" value="C:membrane"/>
    <property type="evidence" value="ECO:0007669"/>
    <property type="project" value="InterPro"/>
</dbReference>
<feature type="domain" description="Signal transduction histidine kinase subgroup 3 dimerisation and phosphoacceptor" evidence="5">
    <location>
        <begin position="171"/>
        <end position="235"/>
    </location>
</feature>
<feature type="transmembrane region" description="Helical" evidence="4">
    <location>
        <begin position="128"/>
        <end position="146"/>
    </location>
</feature>
<evidence type="ECO:0000259" key="5">
    <source>
        <dbReference type="Pfam" id="PF07730"/>
    </source>
</evidence>
<dbReference type="Proteomes" id="UP000281474">
    <property type="component" value="Unassembled WGS sequence"/>
</dbReference>
<organism evidence="6 7">
    <name type="scientific">Parashewanella curva</name>
    <dbReference type="NCBI Taxonomy" id="2338552"/>
    <lineage>
        <taxon>Bacteria</taxon>
        <taxon>Pseudomonadati</taxon>
        <taxon>Pseudomonadota</taxon>
        <taxon>Gammaproteobacteria</taxon>
        <taxon>Alteromonadales</taxon>
        <taxon>Shewanellaceae</taxon>
        <taxon>Parashewanella</taxon>
    </lineage>
</organism>
<evidence type="ECO:0000256" key="1">
    <source>
        <dbReference type="ARBA" id="ARBA00022679"/>
    </source>
</evidence>
<dbReference type="OrthoDB" id="9797605at2"/>
<keyword evidence="4" id="KW-0812">Transmembrane</keyword>